<gene>
    <name evidence="1" type="ORF">AS180_03505</name>
</gene>
<comment type="caution">
    <text evidence="1">The sequence shown here is derived from an EMBL/GenBank/DDBJ whole genome shotgun (WGS) entry which is preliminary data.</text>
</comment>
<accession>A0A0V8JQ91</accession>
<evidence type="ECO:0000313" key="1">
    <source>
        <dbReference type="EMBL" id="KSU89207.1"/>
    </source>
</evidence>
<dbReference type="AlphaFoldDB" id="A0A0V8JQ91"/>
<keyword evidence="2" id="KW-1185">Reference proteome</keyword>
<dbReference type="Pfam" id="PF10387">
    <property type="entry name" value="DUF2442"/>
    <property type="match status" value="1"/>
</dbReference>
<dbReference type="Proteomes" id="UP000053681">
    <property type="component" value="Unassembled WGS sequence"/>
</dbReference>
<dbReference type="InterPro" id="IPR036782">
    <property type="entry name" value="NE0471-like_N"/>
</dbReference>
<evidence type="ECO:0000313" key="2">
    <source>
        <dbReference type="Proteomes" id="UP000053681"/>
    </source>
</evidence>
<dbReference type="InterPro" id="IPR018841">
    <property type="entry name" value="DUF2442"/>
</dbReference>
<name>A0A0V8JQ91_9BACI</name>
<dbReference type="RefSeq" id="WP_062686399.1">
    <property type="nucleotide sequence ID" value="NZ_KQ758630.1"/>
</dbReference>
<proteinExistence type="predicted"/>
<sequence length="96" mass="11132">MRLTSVYATTSFHLIMEFNNKEYRLLNVKQFLKDDKGLLEEVRDDIDMFRTAMVDNVAGTVAWENGVDFQPEHLYSESVNIDHIFGNEGGEEHEGY</sequence>
<protein>
    <recommendedName>
        <fullName evidence="3">DUF2442 domain-containing protein</fullName>
    </recommendedName>
</protein>
<dbReference type="EMBL" id="LNQP01000008">
    <property type="protein sequence ID" value="KSU89207.1"/>
    <property type="molecule type" value="Genomic_DNA"/>
</dbReference>
<evidence type="ECO:0008006" key="3">
    <source>
        <dbReference type="Google" id="ProtNLM"/>
    </source>
</evidence>
<dbReference type="Gene3D" id="3.30.2020.10">
    <property type="entry name" value="NE0471-like N-terminal domain"/>
    <property type="match status" value="1"/>
</dbReference>
<organism evidence="1 2">
    <name type="scientific">Priestia veravalensis</name>
    <dbReference type="NCBI Taxonomy" id="1414648"/>
    <lineage>
        <taxon>Bacteria</taxon>
        <taxon>Bacillati</taxon>
        <taxon>Bacillota</taxon>
        <taxon>Bacilli</taxon>
        <taxon>Bacillales</taxon>
        <taxon>Bacillaceae</taxon>
        <taxon>Priestia</taxon>
    </lineage>
</organism>
<reference evidence="1 2" key="1">
    <citation type="submission" date="2015-11" db="EMBL/GenBank/DDBJ databases">
        <title>Bacillus caseinolyticus sp nov.</title>
        <authorList>
            <person name="Dastager S.G."/>
            <person name="Mawlankar R."/>
        </authorList>
    </citation>
    <scope>NUCLEOTIDE SEQUENCE [LARGE SCALE GENOMIC DNA]</scope>
    <source>
        <strain evidence="1 2">SGD-V-76</strain>
    </source>
</reference>
<dbReference type="SUPFAM" id="SSF143880">
    <property type="entry name" value="NE0471 N-terminal domain-like"/>
    <property type="match status" value="1"/>
</dbReference>